<sequence>RPAMEVLLLGGQPIREPVFHYGPFVMNSKSELIQALEDYQAGKFGQIPPNALMPHRPLS</sequence>
<name>A0ABU2P4E6_9ACTN</name>
<comment type="caution">
    <text evidence="2">The sequence shown here is derived from an EMBL/GenBank/DDBJ whole genome shotgun (WGS) entry which is preliminary data.</text>
</comment>
<gene>
    <name evidence="2" type="ORF">RM572_28915</name>
</gene>
<dbReference type="EMBL" id="JAVREQ010000124">
    <property type="protein sequence ID" value="MDT0382773.1"/>
    <property type="molecule type" value="Genomic_DNA"/>
</dbReference>
<dbReference type="InterPro" id="IPR008778">
    <property type="entry name" value="Pirin_C_dom"/>
</dbReference>
<evidence type="ECO:0000313" key="2">
    <source>
        <dbReference type="EMBL" id="MDT0382773.1"/>
    </source>
</evidence>
<organism evidence="2 3">
    <name type="scientific">Streptomyces hazeniae</name>
    <dbReference type="NCBI Taxonomy" id="3075538"/>
    <lineage>
        <taxon>Bacteria</taxon>
        <taxon>Bacillati</taxon>
        <taxon>Actinomycetota</taxon>
        <taxon>Actinomycetes</taxon>
        <taxon>Kitasatosporales</taxon>
        <taxon>Streptomycetaceae</taxon>
        <taxon>Streptomyces</taxon>
    </lineage>
</organism>
<dbReference type="Proteomes" id="UP001183414">
    <property type="component" value="Unassembled WGS sequence"/>
</dbReference>
<dbReference type="Gene3D" id="2.60.120.10">
    <property type="entry name" value="Jelly Rolls"/>
    <property type="match status" value="1"/>
</dbReference>
<keyword evidence="3" id="KW-1185">Reference proteome</keyword>
<feature type="domain" description="Pirin C-terminal" evidence="1">
    <location>
        <begin position="4"/>
        <end position="45"/>
    </location>
</feature>
<dbReference type="SUPFAM" id="SSF51182">
    <property type="entry name" value="RmlC-like cupins"/>
    <property type="match status" value="1"/>
</dbReference>
<dbReference type="InterPro" id="IPR012093">
    <property type="entry name" value="Pirin"/>
</dbReference>
<evidence type="ECO:0000259" key="1">
    <source>
        <dbReference type="Pfam" id="PF05726"/>
    </source>
</evidence>
<accession>A0ABU2P4E6</accession>
<dbReference type="InterPro" id="IPR011051">
    <property type="entry name" value="RmlC_Cupin_sf"/>
</dbReference>
<proteinExistence type="predicted"/>
<feature type="non-terminal residue" evidence="2">
    <location>
        <position position="1"/>
    </location>
</feature>
<reference evidence="3" key="1">
    <citation type="submission" date="2023-07" db="EMBL/GenBank/DDBJ databases">
        <title>30 novel species of actinomycetes from the DSMZ collection.</title>
        <authorList>
            <person name="Nouioui I."/>
        </authorList>
    </citation>
    <scope>NUCLEOTIDE SEQUENCE [LARGE SCALE GENOMIC DNA]</scope>
    <source>
        <strain evidence="3">DSM 42041</strain>
    </source>
</reference>
<protein>
    <submittedName>
        <fullName evidence="2">Pirin-like C-terminal cupin domain-containing protein</fullName>
    </submittedName>
</protein>
<dbReference type="PANTHER" id="PTHR13903:SF8">
    <property type="entry name" value="PIRIN"/>
    <property type="match status" value="1"/>
</dbReference>
<dbReference type="RefSeq" id="WP_311676323.1">
    <property type="nucleotide sequence ID" value="NZ_JAVREQ010000124.1"/>
</dbReference>
<evidence type="ECO:0000313" key="3">
    <source>
        <dbReference type="Proteomes" id="UP001183414"/>
    </source>
</evidence>
<dbReference type="Pfam" id="PF05726">
    <property type="entry name" value="Pirin_C"/>
    <property type="match status" value="1"/>
</dbReference>
<dbReference type="InterPro" id="IPR014710">
    <property type="entry name" value="RmlC-like_jellyroll"/>
</dbReference>
<dbReference type="PANTHER" id="PTHR13903">
    <property type="entry name" value="PIRIN-RELATED"/>
    <property type="match status" value="1"/>
</dbReference>